<organism evidence="1 2">
    <name type="scientific">Luteimonas fraxinea</name>
    <dbReference type="NCBI Taxonomy" id="2901869"/>
    <lineage>
        <taxon>Bacteria</taxon>
        <taxon>Pseudomonadati</taxon>
        <taxon>Pseudomonadota</taxon>
        <taxon>Gammaproteobacteria</taxon>
        <taxon>Lysobacterales</taxon>
        <taxon>Lysobacteraceae</taxon>
        <taxon>Luteimonas</taxon>
    </lineage>
</organism>
<gene>
    <name evidence="1" type="ORF">LTT95_10740</name>
</gene>
<proteinExistence type="predicted"/>
<reference evidence="1" key="2">
    <citation type="journal article" date="2022" name="Syst. Appl. Microbiol.">
        <title>Physiological and genomic characterisation of Luteimonas fraxinea sp. nov., a bacterial species associated with trees tolerant to ash dieback.</title>
        <authorList>
            <person name="Ulrich K."/>
            <person name="Becker R."/>
            <person name="Behrendt U."/>
            <person name="Kube M."/>
            <person name="Schneck V."/>
            <person name="Ulrich A."/>
        </authorList>
    </citation>
    <scope>NUCLEOTIDE SEQUENCE</scope>
    <source>
        <strain evidence="1">A1P009</strain>
    </source>
</reference>
<dbReference type="EMBL" id="JAJQKU010000003">
    <property type="protein sequence ID" value="MCD9097414.1"/>
    <property type="molecule type" value="Genomic_DNA"/>
</dbReference>
<protein>
    <submittedName>
        <fullName evidence="1">Uncharacterized protein</fullName>
    </submittedName>
</protein>
<reference evidence="1" key="1">
    <citation type="submission" date="2021-12" db="EMBL/GenBank/DDBJ databases">
        <authorList>
            <person name="Ulrich A."/>
        </authorList>
    </citation>
    <scope>NUCLEOTIDE SEQUENCE</scope>
    <source>
        <strain evidence="1">A1P009</strain>
    </source>
</reference>
<evidence type="ECO:0000313" key="1">
    <source>
        <dbReference type="EMBL" id="MCD9097414.1"/>
    </source>
</evidence>
<name>A0ABS8UFC1_9GAMM</name>
<comment type="caution">
    <text evidence="1">The sequence shown here is derived from an EMBL/GenBank/DDBJ whole genome shotgun (WGS) entry which is preliminary data.</text>
</comment>
<evidence type="ECO:0000313" key="2">
    <source>
        <dbReference type="Proteomes" id="UP001430360"/>
    </source>
</evidence>
<keyword evidence="2" id="KW-1185">Reference proteome</keyword>
<sequence length="135" mass="15718">MTFTQSAFVDDTADQNKTTLFDNAGEFVEKRMLVSAIIEFESAGLFSDLVLMQNDRVMTEVPKLEAFDRRDNLLRVMPFVKHAERQHEDGILGVHRSKPVIATFVHIHDLTPKLLYLSRQTRRGSRFFYMVRKLQ</sequence>
<dbReference type="Proteomes" id="UP001430360">
    <property type="component" value="Unassembled WGS sequence"/>
</dbReference>
<accession>A0ABS8UFC1</accession>
<dbReference type="RefSeq" id="WP_232136450.1">
    <property type="nucleotide sequence ID" value="NZ_JAJQKU010000003.1"/>
</dbReference>